<evidence type="ECO:0008006" key="3">
    <source>
        <dbReference type="Google" id="ProtNLM"/>
    </source>
</evidence>
<organism evidence="1 2">
    <name type="scientific">Variovorax defluvii</name>
    <dbReference type="NCBI Taxonomy" id="913761"/>
    <lineage>
        <taxon>Bacteria</taxon>
        <taxon>Pseudomonadati</taxon>
        <taxon>Pseudomonadota</taxon>
        <taxon>Betaproteobacteria</taxon>
        <taxon>Burkholderiales</taxon>
        <taxon>Comamonadaceae</taxon>
        <taxon>Variovorax</taxon>
    </lineage>
</organism>
<evidence type="ECO:0000313" key="2">
    <source>
        <dbReference type="Proteomes" id="UP001500975"/>
    </source>
</evidence>
<sequence>MPDLTVKYFNSGMTGAPQLANNWGDLVSMLDACLVNGFALKAIDTLTSAGGIATATISSGHAYRPDQVVLIAGAEQPEYSGQFRVLTTTTTTFTFAVTGTPASPATTTSSLSAKVAPLGWEKPFAGTNKAAYRSKNPQSPQNLLLIDNSLKTPGYTTSWAKWANVGIVEDLADIDTIVGAQAPYDPNNPTQNWKQVAANQWGWYKWYHARQAGYDNSGDNGGGNRNWVLVGDDRLFFLFCSTAAGYGWYGRSSYCFGDITSFKAGDNYATVLCADDLYWSNSNSSYSSYPGQFNNYGLVSSLDFTGKVLLRNHTQLGNPVRFGVTSLNTNNGQQICGRGPTPFPNGADYGLWLLPTYVRQEDGHIRGLMPGMLWMPQDRPYSDQTIVDNVVGQAGKRFLLVRSQYSSETEGAQIAFDITGPWR</sequence>
<name>A0ABP8GYR2_9BURK</name>
<reference evidence="2" key="1">
    <citation type="journal article" date="2019" name="Int. J. Syst. Evol. Microbiol.">
        <title>The Global Catalogue of Microorganisms (GCM) 10K type strain sequencing project: providing services to taxonomists for standard genome sequencing and annotation.</title>
        <authorList>
            <consortium name="The Broad Institute Genomics Platform"/>
            <consortium name="The Broad Institute Genome Sequencing Center for Infectious Disease"/>
            <person name="Wu L."/>
            <person name="Ma J."/>
        </authorList>
    </citation>
    <scope>NUCLEOTIDE SEQUENCE [LARGE SCALE GENOMIC DNA]</scope>
    <source>
        <strain evidence="2">JCM 17804</strain>
    </source>
</reference>
<keyword evidence="2" id="KW-1185">Reference proteome</keyword>
<comment type="caution">
    <text evidence="1">The sequence shown here is derived from an EMBL/GenBank/DDBJ whole genome shotgun (WGS) entry which is preliminary data.</text>
</comment>
<protein>
    <recommendedName>
        <fullName evidence="3">Tail protein</fullName>
    </recommendedName>
</protein>
<proteinExistence type="predicted"/>
<dbReference type="EMBL" id="BAABGJ010000004">
    <property type="protein sequence ID" value="GAA4331809.1"/>
    <property type="molecule type" value="Genomic_DNA"/>
</dbReference>
<evidence type="ECO:0000313" key="1">
    <source>
        <dbReference type="EMBL" id="GAA4331809.1"/>
    </source>
</evidence>
<dbReference type="RefSeq" id="WP_345535810.1">
    <property type="nucleotide sequence ID" value="NZ_BAABGJ010000004.1"/>
</dbReference>
<dbReference type="Proteomes" id="UP001500975">
    <property type="component" value="Unassembled WGS sequence"/>
</dbReference>
<gene>
    <name evidence="1" type="ORF">GCM10023165_06100</name>
</gene>
<accession>A0ABP8GYR2</accession>